<gene>
    <name evidence="9" type="ORF">L3H44_05605</name>
</gene>
<evidence type="ECO:0000256" key="7">
    <source>
        <dbReference type="ARBA" id="ARBA00043224"/>
    </source>
</evidence>
<keyword evidence="2" id="KW-0662">Pyridine nucleotide biosynthesis</keyword>
<comment type="caution">
    <text evidence="9">The sequence shown here is derived from an EMBL/GenBank/DDBJ whole genome shotgun (WGS) entry which is preliminary data.</text>
</comment>
<accession>A0ABS9HKX7</accession>
<dbReference type="Pfam" id="PF00857">
    <property type="entry name" value="Isochorismatase"/>
    <property type="match status" value="1"/>
</dbReference>
<evidence type="ECO:0000313" key="10">
    <source>
        <dbReference type="Proteomes" id="UP001200604"/>
    </source>
</evidence>
<dbReference type="SUPFAM" id="SSF52499">
    <property type="entry name" value="Isochorismatase-like hydrolases"/>
    <property type="match status" value="1"/>
</dbReference>
<comment type="similarity">
    <text evidence="1">Belongs to the isochorismatase family.</text>
</comment>
<dbReference type="PANTHER" id="PTHR11080:SF2">
    <property type="entry name" value="LD05707P"/>
    <property type="match status" value="1"/>
</dbReference>
<name>A0ABS9HKX7_9CORY</name>
<evidence type="ECO:0000313" key="9">
    <source>
        <dbReference type="EMBL" id="MCF6773886.1"/>
    </source>
</evidence>
<evidence type="ECO:0000256" key="6">
    <source>
        <dbReference type="ARBA" id="ARBA00039017"/>
    </source>
</evidence>
<sequence length="216" mass="22974">MRDTTSSSHTHGADAEPTHRCLVIVDVQNDFCPGGALACEGGDTVATGISDYVQRPDIVAKYDFIVGTKDWHIDPGSHFAPQSVEPDFVETWPVHCKVGTPGADSHPNLDVSSVDYWFLKGEYEAAYSGFEGYLEGTDEASGGGQPERLGPWLRKQGIESIDVCGIATDFCVKATVLDGIAEGFIVTLLPELCAGVAPDSSAKAVEDMKHAGASVR</sequence>
<comment type="pathway">
    <text evidence="5">Cofactor biosynthesis; nicotinate biosynthesis; nicotinate from nicotinamide: step 1/1.</text>
</comment>
<dbReference type="EC" id="3.5.1.19" evidence="6"/>
<protein>
    <recommendedName>
        <fullName evidence="6">nicotinamidase</fullName>
        <ecNumber evidence="6">3.5.1.19</ecNumber>
    </recommendedName>
    <alternativeName>
        <fullName evidence="7">Nicotinamide deamidase</fullName>
    </alternativeName>
</protein>
<dbReference type="InterPro" id="IPR000868">
    <property type="entry name" value="Isochorismatase-like_dom"/>
</dbReference>
<evidence type="ECO:0000256" key="1">
    <source>
        <dbReference type="ARBA" id="ARBA00006336"/>
    </source>
</evidence>
<dbReference type="PANTHER" id="PTHR11080">
    <property type="entry name" value="PYRAZINAMIDASE/NICOTINAMIDASE"/>
    <property type="match status" value="1"/>
</dbReference>
<evidence type="ECO:0000256" key="3">
    <source>
        <dbReference type="ARBA" id="ARBA00022723"/>
    </source>
</evidence>
<keyword evidence="10" id="KW-1185">Reference proteome</keyword>
<dbReference type="Proteomes" id="UP001200604">
    <property type="component" value="Unassembled WGS sequence"/>
</dbReference>
<organism evidence="9 10">
    <name type="scientific">Corynebacterium parakroppenstedtii</name>
    <dbReference type="NCBI Taxonomy" id="2828363"/>
    <lineage>
        <taxon>Bacteria</taxon>
        <taxon>Bacillati</taxon>
        <taxon>Actinomycetota</taxon>
        <taxon>Actinomycetes</taxon>
        <taxon>Mycobacteriales</taxon>
        <taxon>Corynebacteriaceae</taxon>
        <taxon>Corynebacterium</taxon>
    </lineage>
</organism>
<reference evidence="9 10" key="1">
    <citation type="submission" date="2022-01" db="EMBL/GenBank/DDBJ databases">
        <title>Identification and Characterization of Corynebacterium sp.</title>
        <authorList>
            <person name="Luo Q."/>
            <person name="Qu P."/>
            <person name="Chen Q."/>
        </authorList>
    </citation>
    <scope>NUCLEOTIDE SEQUENCE [LARGE SCALE GENOMIC DNA]</scope>
    <source>
        <strain evidence="9 10">MC-12</strain>
    </source>
</reference>
<evidence type="ECO:0000259" key="8">
    <source>
        <dbReference type="Pfam" id="PF00857"/>
    </source>
</evidence>
<proteinExistence type="inferred from homology"/>
<evidence type="ECO:0000256" key="5">
    <source>
        <dbReference type="ARBA" id="ARBA00037900"/>
    </source>
</evidence>
<dbReference type="Gene3D" id="3.40.50.850">
    <property type="entry name" value="Isochorismatase-like"/>
    <property type="match status" value="1"/>
</dbReference>
<evidence type="ECO:0000256" key="4">
    <source>
        <dbReference type="ARBA" id="ARBA00022801"/>
    </source>
</evidence>
<keyword evidence="4" id="KW-0378">Hydrolase</keyword>
<dbReference type="GeneID" id="92727149"/>
<keyword evidence="3" id="KW-0479">Metal-binding</keyword>
<dbReference type="InterPro" id="IPR036380">
    <property type="entry name" value="Isochorismatase-like_sf"/>
</dbReference>
<dbReference type="RefSeq" id="WP_046203108.1">
    <property type="nucleotide sequence ID" value="NZ_JAGSOA010000002.1"/>
</dbReference>
<dbReference type="EMBL" id="JAKJKU010000002">
    <property type="protein sequence ID" value="MCF6773886.1"/>
    <property type="molecule type" value="Genomic_DNA"/>
</dbReference>
<evidence type="ECO:0000256" key="2">
    <source>
        <dbReference type="ARBA" id="ARBA00022642"/>
    </source>
</evidence>
<feature type="domain" description="Isochorismatase-like" evidence="8">
    <location>
        <begin position="21"/>
        <end position="215"/>
    </location>
</feature>
<dbReference type="InterPro" id="IPR052347">
    <property type="entry name" value="Isochorismatase_Nicotinamidase"/>
</dbReference>